<dbReference type="Proteomes" id="UP001151752">
    <property type="component" value="Chromosome 6"/>
</dbReference>
<reference evidence="2" key="2">
    <citation type="journal article" date="2023" name="Int. J. Mol. Sci.">
        <title>De Novo Assembly and Annotation of 11 Diverse Shrub Willow (Salix) Genomes Reveals Novel Gene Organization in Sex-Linked Regions.</title>
        <authorList>
            <person name="Hyden B."/>
            <person name="Feng K."/>
            <person name="Yates T.B."/>
            <person name="Jawdy S."/>
            <person name="Cereghino C."/>
            <person name="Smart L.B."/>
            <person name="Muchero W."/>
        </authorList>
    </citation>
    <scope>NUCLEOTIDE SEQUENCE</scope>
    <source>
        <tissue evidence="2">Shoot tip</tissue>
    </source>
</reference>
<gene>
    <name evidence="2" type="ORF">OIU74_028245</name>
</gene>
<organism evidence="2 3">
    <name type="scientific">Salix koriyanagi</name>
    <dbReference type="NCBI Taxonomy" id="2511006"/>
    <lineage>
        <taxon>Eukaryota</taxon>
        <taxon>Viridiplantae</taxon>
        <taxon>Streptophyta</taxon>
        <taxon>Embryophyta</taxon>
        <taxon>Tracheophyta</taxon>
        <taxon>Spermatophyta</taxon>
        <taxon>Magnoliopsida</taxon>
        <taxon>eudicotyledons</taxon>
        <taxon>Gunneridae</taxon>
        <taxon>Pentapetalae</taxon>
        <taxon>rosids</taxon>
        <taxon>fabids</taxon>
        <taxon>Malpighiales</taxon>
        <taxon>Salicaceae</taxon>
        <taxon>Saliceae</taxon>
        <taxon>Salix</taxon>
    </lineage>
</organism>
<feature type="region of interest" description="Disordered" evidence="1">
    <location>
        <begin position="55"/>
        <end position="97"/>
    </location>
</feature>
<comment type="caution">
    <text evidence="2">The sequence shown here is derived from an EMBL/GenBank/DDBJ whole genome shotgun (WGS) entry which is preliminary data.</text>
</comment>
<name>A0A9Q0VB62_9ROSI</name>
<dbReference type="AlphaFoldDB" id="A0A9Q0VB62"/>
<dbReference type="EMBL" id="JAPFFM010000009">
    <property type="protein sequence ID" value="KAJ6745524.1"/>
    <property type="molecule type" value="Genomic_DNA"/>
</dbReference>
<feature type="compositionally biased region" description="Basic and acidic residues" evidence="1">
    <location>
        <begin position="61"/>
        <end position="73"/>
    </location>
</feature>
<accession>A0A9Q0VB62</accession>
<proteinExistence type="predicted"/>
<protein>
    <submittedName>
        <fullName evidence="2">Uncharacterized protein</fullName>
    </submittedName>
</protein>
<keyword evidence="3" id="KW-1185">Reference proteome</keyword>
<evidence type="ECO:0000313" key="3">
    <source>
        <dbReference type="Proteomes" id="UP001151752"/>
    </source>
</evidence>
<reference evidence="2" key="1">
    <citation type="submission" date="2022-11" db="EMBL/GenBank/DDBJ databases">
        <authorList>
            <person name="Hyden B.L."/>
            <person name="Feng K."/>
            <person name="Yates T."/>
            <person name="Jawdy S."/>
            <person name="Smart L.B."/>
            <person name="Muchero W."/>
        </authorList>
    </citation>
    <scope>NUCLEOTIDE SEQUENCE</scope>
    <source>
        <tissue evidence="2">Shoot tip</tissue>
    </source>
</reference>
<sequence>MMEYEVAGRLVSTRLPYRESRFGNKVSDIQKDMHQSGSNAPMVRPLKHILGENIPPLQAGEHSKTANRKDADGSAHNQSIFGKNEVRWHTQHASCTG</sequence>
<evidence type="ECO:0000313" key="2">
    <source>
        <dbReference type="EMBL" id="KAJ6745524.1"/>
    </source>
</evidence>
<evidence type="ECO:0000256" key="1">
    <source>
        <dbReference type="SAM" id="MobiDB-lite"/>
    </source>
</evidence>